<dbReference type="EMBL" id="KZ613847">
    <property type="protein sequence ID" value="PMD57100.1"/>
    <property type="molecule type" value="Genomic_DNA"/>
</dbReference>
<keyword evidence="2" id="KW-0472">Membrane</keyword>
<feature type="region of interest" description="Disordered" evidence="1">
    <location>
        <begin position="215"/>
        <end position="237"/>
    </location>
</feature>
<sequence>MSGGIPHEAVPVSVIVLLYSVICFTLCFLLVLLLISFGERWTYVTVFSAFTALSTLGSITQQLHYATSWVIIKEAQFHKAVESLDHPGLALGGAAQPVDVVLFFIQFYCYNVMALNILFWAIQLFIGSWDIRSNWLGNWHDRGPLISKVFSIIFPGLIVGLLNIQAVTDNTAAFIIVAYVAMFTSLSMGGVLLILILYKYVKTRRLVAGYSRRGRWWGSSSETSNDRSRATTDFSQQTTVESGVTSSTKRSIYDRALLIRFSIGFTILAVFEVAIIVFTLFQANNNASIAASGAPNFSVSSTIADIVLFIPGVTASLVAFLVFGTTKSWRQYWDLVSGGCGVKRKLVMRKVRRSEEESRSQGLEFQRLDSLPHRESEEIRRKDAENRVRMFVKEAGPQDFDESDSPTNSGPSTHVRAEIVGRSVQFHKPMPAEKFAPKQPSPGVIEVSFSVNQEDEVIQYEGNGGNQHGQARHVAEPRSPTRSEAESDTIELVPRDPNRNTQWPSVPGD</sequence>
<proteinExistence type="predicted"/>
<organism evidence="3 4">
    <name type="scientific">Hyaloscypha bicolor E</name>
    <dbReference type="NCBI Taxonomy" id="1095630"/>
    <lineage>
        <taxon>Eukaryota</taxon>
        <taxon>Fungi</taxon>
        <taxon>Dikarya</taxon>
        <taxon>Ascomycota</taxon>
        <taxon>Pezizomycotina</taxon>
        <taxon>Leotiomycetes</taxon>
        <taxon>Helotiales</taxon>
        <taxon>Hyaloscyphaceae</taxon>
        <taxon>Hyaloscypha</taxon>
        <taxon>Hyaloscypha bicolor</taxon>
    </lineage>
</organism>
<dbReference type="AlphaFoldDB" id="A0A2J6T258"/>
<dbReference type="GeneID" id="36580956"/>
<feature type="transmembrane region" description="Helical" evidence="2">
    <location>
        <begin position="257"/>
        <end position="283"/>
    </location>
</feature>
<keyword evidence="4" id="KW-1185">Reference proteome</keyword>
<keyword evidence="2" id="KW-1133">Transmembrane helix</keyword>
<dbReference type="OrthoDB" id="5287295at2759"/>
<feature type="compositionally biased region" description="Polar residues" evidence="1">
    <location>
        <begin position="499"/>
        <end position="509"/>
    </location>
</feature>
<feature type="transmembrane region" description="Helical" evidence="2">
    <location>
        <begin position="303"/>
        <end position="323"/>
    </location>
</feature>
<feature type="region of interest" description="Disordered" evidence="1">
    <location>
        <begin position="394"/>
        <end position="414"/>
    </location>
</feature>
<feature type="transmembrane region" description="Helical" evidence="2">
    <location>
        <begin position="12"/>
        <end position="34"/>
    </location>
</feature>
<evidence type="ECO:0000256" key="1">
    <source>
        <dbReference type="SAM" id="MobiDB-lite"/>
    </source>
</evidence>
<evidence type="ECO:0000256" key="2">
    <source>
        <dbReference type="SAM" id="Phobius"/>
    </source>
</evidence>
<protein>
    <recommendedName>
        <fullName evidence="5">Glycoside hydrolase</fullName>
    </recommendedName>
</protein>
<feature type="transmembrane region" description="Helical" evidence="2">
    <location>
        <begin position="100"/>
        <end position="125"/>
    </location>
</feature>
<evidence type="ECO:0000313" key="3">
    <source>
        <dbReference type="EMBL" id="PMD57100.1"/>
    </source>
</evidence>
<gene>
    <name evidence="3" type="ORF">K444DRAFT_46780</name>
</gene>
<name>A0A2J6T258_9HELO</name>
<reference evidence="3 4" key="1">
    <citation type="submission" date="2016-04" db="EMBL/GenBank/DDBJ databases">
        <title>A degradative enzymes factory behind the ericoid mycorrhizal symbiosis.</title>
        <authorList>
            <consortium name="DOE Joint Genome Institute"/>
            <person name="Martino E."/>
            <person name="Morin E."/>
            <person name="Grelet G."/>
            <person name="Kuo A."/>
            <person name="Kohler A."/>
            <person name="Daghino S."/>
            <person name="Barry K."/>
            <person name="Choi C."/>
            <person name="Cichocki N."/>
            <person name="Clum A."/>
            <person name="Copeland A."/>
            <person name="Hainaut M."/>
            <person name="Haridas S."/>
            <person name="Labutti K."/>
            <person name="Lindquist E."/>
            <person name="Lipzen A."/>
            <person name="Khouja H.-R."/>
            <person name="Murat C."/>
            <person name="Ohm R."/>
            <person name="Olson A."/>
            <person name="Spatafora J."/>
            <person name="Veneault-Fourrey C."/>
            <person name="Henrissat B."/>
            <person name="Grigoriev I."/>
            <person name="Martin F."/>
            <person name="Perotto S."/>
        </authorList>
    </citation>
    <scope>NUCLEOTIDE SEQUENCE [LARGE SCALE GENOMIC DNA]</scope>
    <source>
        <strain evidence="3 4">E</strain>
    </source>
</reference>
<feature type="transmembrane region" description="Helical" evidence="2">
    <location>
        <begin position="145"/>
        <end position="166"/>
    </location>
</feature>
<feature type="transmembrane region" description="Helical" evidence="2">
    <location>
        <begin position="41"/>
        <end position="59"/>
    </location>
</feature>
<evidence type="ECO:0008006" key="5">
    <source>
        <dbReference type="Google" id="ProtNLM"/>
    </source>
</evidence>
<feature type="transmembrane region" description="Helical" evidence="2">
    <location>
        <begin position="172"/>
        <end position="198"/>
    </location>
</feature>
<dbReference type="InParanoid" id="A0A2J6T258"/>
<keyword evidence="2" id="KW-0812">Transmembrane</keyword>
<accession>A0A2J6T258</accession>
<feature type="compositionally biased region" description="Basic and acidic residues" evidence="1">
    <location>
        <begin position="473"/>
        <end position="485"/>
    </location>
</feature>
<dbReference type="Proteomes" id="UP000235371">
    <property type="component" value="Unassembled WGS sequence"/>
</dbReference>
<feature type="region of interest" description="Disordered" evidence="1">
    <location>
        <begin position="455"/>
        <end position="509"/>
    </location>
</feature>
<dbReference type="RefSeq" id="XP_024734004.1">
    <property type="nucleotide sequence ID" value="XM_024872876.1"/>
</dbReference>
<evidence type="ECO:0000313" key="4">
    <source>
        <dbReference type="Proteomes" id="UP000235371"/>
    </source>
</evidence>